<evidence type="ECO:0000313" key="2">
    <source>
        <dbReference type="EMBL" id="BBM36490.1"/>
    </source>
</evidence>
<evidence type="ECO:0000313" key="3">
    <source>
        <dbReference type="Proteomes" id="UP000321606"/>
    </source>
</evidence>
<dbReference type="Pfam" id="PF04986">
    <property type="entry name" value="Y2_Tnp"/>
    <property type="match status" value="1"/>
</dbReference>
<dbReference type="GO" id="GO:0006313">
    <property type="term" value="P:DNA transposition"/>
    <property type="evidence" value="ECO:0007669"/>
    <property type="project" value="InterPro"/>
</dbReference>
<dbReference type="Proteomes" id="UP000321606">
    <property type="component" value="Chromosome"/>
</dbReference>
<dbReference type="KEGG" id="lgo:JCM16774_1422"/>
<dbReference type="EMBL" id="AP019822">
    <property type="protein sequence ID" value="BBM36490.1"/>
    <property type="molecule type" value="Genomic_DNA"/>
</dbReference>
<dbReference type="InterPro" id="IPR007069">
    <property type="entry name" value="Transposase_32"/>
</dbReference>
<evidence type="ECO:0000259" key="1">
    <source>
        <dbReference type="Pfam" id="PF04986"/>
    </source>
</evidence>
<reference evidence="2 3" key="1">
    <citation type="submission" date="2019-07" db="EMBL/GenBank/DDBJ databases">
        <title>Complete Genome Sequence of Leptotrichia goodfellowii Strain JCM 16774.</title>
        <authorList>
            <person name="Watanabe S."/>
            <person name="Cui L."/>
        </authorList>
    </citation>
    <scope>NUCLEOTIDE SEQUENCE [LARGE SCALE GENOMIC DNA]</scope>
    <source>
        <strain evidence="2 3">JCM16774</strain>
    </source>
</reference>
<dbReference type="RefSeq" id="WP_232049427.1">
    <property type="nucleotide sequence ID" value="NZ_AP019822.1"/>
</dbReference>
<protein>
    <recommendedName>
        <fullName evidence="1">Transposase IS801/IS1294 domain-containing protein</fullName>
    </recommendedName>
</protein>
<proteinExistence type="predicted"/>
<dbReference type="GO" id="GO:0004803">
    <property type="term" value="F:transposase activity"/>
    <property type="evidence" value="ECO:0007669"/>
    <property type="project" value="InterPro"/>
</dbReference>
<sequence length="64" mass="7574">MPIQKFISQILIHVPPKNFKMVNRYGLYARHISNKLKRAVIPFKKNIVPNKFSFIKDKHLKLSV</sequence>
<dbReference type="AlphaFoldDB" id="A0A510JB03"/>
<dbReference type="GO" id="GO:0003677">
    <property type="term" value="F:DNA binding"/>
    <property type="evidence" value="ECO:0007669"/>
    <property type="project" value="InterPro"/>
</dbReference>
<gene>
    <name evidence="2" type="ORF">JCM16774_1422</name>
</gene>
<feature type="domain" description="Transposase IS801/IS1294" evidence="1">
    <location>
        <begin position="2"/>
        <end position="33"/>
    </location>
</feature>
<accession>A0A510JB03</accession>
<name>A0A510JB03_9FUSO</name>
<organism evidence="2 3">
    <name type="scientific">Pseudoleptotrichia goodfellowii</name>
    <dbReference type="NCBI Taxonomy" id="157692"/>
    <lineage>
        <taxon>Bacteria</taxon>
        <taxon>Fusobacteriati</taxon>
        <taxon>Fusobacteriota</taxon>
        <taxon>Fusobacteriia</taxon>
        <taxon>Fusobacteriales</taxon>
        <taxon>Leptotrichiaceae</taxon>
        <taxon>Pseudoleptotrichia</taxon>
    </lineage>
</organism>